<organism evidence="2 3">
    <name type="scientific">Lucilia cuprina</name>
    <name type="common">Green bottle fly</name>
    <name type="synonym">Australian sheep blowfly</name>
    <dbReference type="NCBI Taxonomy" id="7375"/>
    <lineage>
        <taxon>Eukaryota</taxon>
        <taxon>Metazoa</taxon>
        <taxon>Ecdysozoa</taxon>
        <taxon>Arthropoda</taxon>
        <taxon>Hexapoda</taxon>
        <taxon>Insecta</taxon>
        <taxon>Pterygota</taxon>
        <taxon>Neoptera</taxon>
        <taxon>Endopterygota</taxon>
        <taxon>Diptera</taxon>
        <taxon>Brachycera</taxon>
        <taxon>Muscomorpha</taxon>
        <taxon>Oestroidea</taxon>
        <taxon>Calliphoridae</taxon>
        <taxon>Luciliinae</taxon>
        <taxon>Lucilia</taxon>
    </lineage>
</organism>
<dbReference type="Proteomes" id="UP000037069">
    <property type="component" value="Unassembled WGS sequence"/>
</dbReference>
<sequence length="467" mass="55269">MEFVLSSPTFGSEHVHIKVHIPHEHSSGKGIVKSKHPVIHHVPKHHVKHKIIHHYHQIPVKTVVVKEKAPLLENHYLAELDRPHNHEHSYQHDHSPKHIEETYVIKEQHKYIKPVKKVNTVKVEEEYEQHQPHHEYGQNHIETIKLIESDQNHHYHEDHSHHHQHQPHHEYGHNHIETIKLVESAQDHHYHEGHHVKFVEEKPQYHYQHKEMPGNYDYRSPKEEVIKVIQAPKYIHSHYVHEPQVKEVVEEEEVIETKSPAPKGYNKNHDIEDHLLPDIIEESLEIFETKKAKNHNYENNNYKTHYGYQQSKGEVISKPYHHYQKVPATNYHYSPKEHDEEQIVYEKPSSHYHYTQHTHTQSAAPESSHHYTTHSGDYEEDSHHDSQHKYVTDYEKYLPSSETPQDFNVPHKEYQKQNTLYEDFNTKDDYSNDGHAANPAETYTGHDSYSAGHVQGLGSGGYRNHMP</sequence>
<dbReference type="OrthoDB" id="8024113at2759"/>
<feature type="region of interest" description="Disordered" evidence="1">
    <location>
        <begin position="431"/>
        <end position="467"/>
    </location>
</feature>
<dbReference type="AlphaFoldDB" id="A0A0L0CJU4"/>
<feature type="compositionally biased region" description="Low complexity" evidence="1">
    <location>
        <begin position="352"/>
        <end position="362"/>
    </location>
</feature>
<reference evidence="2 3" key="1">
    <citation type="journal article" date="2015" name="Nat. Commun.">
        <title>Lucilia cuprina genome unlocks parasitic fly biology to underpin future interventions.</title>
        <authorList>
            <person name="Anstead C.A."/>
            <person name="Korhonen P.K."/>
            <person name="Young N.D."/>
            <person name="Hall R.S."/>
            <person name="Jex A.R."/>
            <person name="Murali S.C."/>
            <person name="Hughes D.S."/>
            <person name="Lee S.F."/>
            <person name="Perry T."/>
            <person name="Stroehlein A.J."/>
            <person name="Ansell B.R."/>
            <person name="Breugelmans B."/>
            <person name="Hofmann A."/>
            <person name="Qu J."/>
            <person name="Dugan S."/>
            <person name="Lee S.L."/>
            <person name="Chao H."/>
            <person name="Dinh H."/>
            <person name="Han Y."/>
            <person name="Doddapaneni H.V."/>
            <person name="Worley K.C."/>
            <person name="Muzny D.M."/>
            <person name="Ioannidis P."/>
            <person name="Waterhouse R.M."/>
            <person name="Zdobnov E.M."/>
            <person name="James P.J."/>
            <person name="Bagnall N.H."/>
            <person name="Kotze A.C."/>
            <person name="Gibbs R.A."/>
            <person name="Richards S."/>
            <person name="Batterham P."/>
            <person name="Gasser R.B."/>
        </authorList>
    </citation>
    <scope>NUCLEOTIDE SEQUENCE [LARGE SCALE GENOMIC DNA]</scope>
    <source>
        <strain evidence="2 3">LS</strain>
        <tissue evidence="2">Full body</tissue>
    </source>
</reference>
<feature type="region of interest" description="Disordered" evidence="1">
    <location>
        <begin position="352"/>
        <end position="388"/>
    </location>
</feature>
<gene>
    <name evidence="2" type="ORF">FF38_03092</name>
</gene>
<evidence type="ECO:0000256" key="1">
    <source>
        <dbReference type="SAM" id="MobiDB-lite"/>
    </source>
</evidence>
<keyword evidence="3" id="KW-1185">Reference proteome</keyword>
<accession>A0A0L0CJU4</accession>
<comment type="caution">
    <text evidence="2">The sequence shown here is derived from an EMBL/GenBank/DDBJ whole genome shotgun (WGS) entry which is preliminary data.</text>
</comment>
<dbReference type="EMBL" id="JRES01000302">
    <property type="protein sequence ID" value="KNC32521.1"/>
    <property type="molecule type" value="Genomic_DNA"/>
</dbReference>
<evidence type="ECO:0000313" key="2">
    <source>
        <dbReference type="EMBL" id="KNC32521.1"/>
    </source>
</evidence>
<name>A0A0L0CJU4_LUCCU</name>
<protein>
    <submittedName>
        <fullName evidence="2">Uncharacterized protein</fullName>
    </submittedName>
</protein>
<proteinExistence type="predicted"/>
<evidence type="ECO:0000313" key="3">
    <source>
        <dbReference type="Proteomes" id="UP000037069"/>
    </source>
</evidence>